<comment type="caution">
    <text evidence="1">The sequence shown here is derived from an EMBL/GenBank/DDBJ whole genome shotgun (WGS) entry which is preliminary data.</text>
</comment>
<reference evidence="1" key="1">
    <citation type="submission" date="2020-08" db="EMBL/GenBank/DDBJ databases">
        <title>Multicomponent nature underlies the extraordinary mechanical properties of spider dragline silk.</title>
        <authorList>
            <person name="Kono N."/>
            <person name="Nakamura H."/>
            <person name="Mori M."/>
            <person name="Yoshida Y."/>
            <person name="Ohtoshi R."/>
            <person name="Malay A.D."/>
            <person name="Moran D.A.P."/>
            <person name="Tomita M."/>
            <person name="Numata K."/>
            <person name="Arakawa K."/>
        </authorList>
    </citation>
    <scope>NUCLEOTIDE SEQUENCE</scope>
</reference>
<proteinExistence type="predicted"/>
<dbReference type="GO" id="GO:0016301">
    <property type="term" value="F:kinase activity"/>
    <property type="evidence" value="ECO:0007669"/>
    <property type="project" value="UniProtKB-KW"/>
</dbReference>
<sequence length="22" mass="2653">FLKPNKSVLIVVIYKIMYIRTN</sequence>
<gene>
    <name evidence="1" type="primary">Fcsk</name>
    <name evidence="1" type="ORF">NPIL_289211</name>
</gene>
<organism evidence="1 2">
    <name type="scientific">Nephila pilipes</name>
    <name type="common">Giant wood spider</name>
    <name type="synonym">Nephila maculata</name>
    <dbReference type="NCBI Taxonomy" id="299642"/>
    <lineage>
        <taxon>Eukaryota</taxon>
        <taxon>Metazoa</taxon>
        <taxon>Ecdysozoa</taxon>
        <taxon>Arthropoda</taxon>
        <taxon>Chelicerata</taxon>
        <taxon>Arachnida</taxon>
        <taxon>Araneae</taxon>
        <taxon>Araneomorphae</taxon>
        <taxon>Entelegynae</taxon>
        <taxon>Araneoidea</taxon>
        <taxon>Nephilidae</taxon>
        <taxon>Nephila</taxon>
    </lineage>
</organism>
<accession>A0A8X6TPX7</accession>
<protein>
    <submittedName>
        <fullName evidence="1">L-fucose kinase</fullName>
    </submittedName>
</protein>
<keyword evidence="1" id="KW-0808">Transferase</keyword>
<evidence type="ECO:0000313" key="1">
    <source>
        <dbReference type="EMBL" id="GFT34585.1"/>
    </source>
</evidence>
<dbReference type="OrthoDB" id="271303at2759"/>
<name>A0A8X6TPX7_NEPPI</name>
<dbReference type="EMBL" id="BMAW01013533">
    <property type="protein sequence ID" value="GFT34585.1"/>
    <property type="molecule type" value="Genomic_DNA"/>
</dbReference>
<keyword evidence="2" id="KW-1185">Reference proteome</keyword>
<dbReference type="AlphaFoldDB" id="A0A8X6TPX7"/>
<keyword evidence="1" id="KW-0418">Kinase</keyword>
<evidence type="ECO:0000313" key="2">
    <source>
        <dbReference type="Proteomes" id="UP000887013"/>
    </source>
</evidence>
<dbReference type="Proteomes" id="UP000887013">
    <property type="component" value="Unassembled WGS sequence"/>
</dbReference>
<feature type="non-terminal residue" evidence="1">
    <location>
        <position position="1"/>
    </location>
</feature>